<dbReference type="EMBL" id="CP014699">
    <property type="protein sequence ID" value="AND79479.1"/>
    <property type="molecule type" value="Genomic_DNA"/>
</dbReference>
<reference evidence="3" key="2">
    <citation type="submission" date="2016-03" db="EMBL/GenBank/DDBJ databases">
        <title>Streptococcus antelopensis sp. nov., isolated from the feces of the Tibetan antelope (Pantholops hodgsonii) in Hoh Xil National Nature Reserve, Qinghai, China.</title>
        <authorList>
            <person name="Bai X."/>
        </authorList>
    </citation>
    <scope>NUCLEOTIDE SEQUENCE [LARGE SCALE GENOMIC DNA]</scope>
    <source>
        <strain evidence="3">TA 26</strain>
    </source>
</reference>
<accession>A0A172Q7D5</accession>
<dbReference type="AlphaFoldDB" id="A0A172Q7D5"/>
<dbReference type="RefSeq" id="WP_067062127.1">
    <property type="nucleotide sequence ID" value="NZ_CP014699.1"/>
</dbReference>
<evidence type="ECO:0000313" key="3">
    <source>
        <dbReference type="Proteomes" id="UP000077317"/>
    </source>
</evidence>
<dbReference type="KEGG" id="spat:A0O21_04830"/>
<evidence type="ECO:0008006" key="4">
    <source>
        <dbReference type="Google" id="ProtNLM"/>
    </source>
</evidence>
<reference evidence="1 3" key="1">
    <citation type="journal article" date="2016" name="Int. J. Syst. Evol. Microbiol.">
        <title>Streptococcuspantholopis sp. nov., isolated from faeces of the Tibetan antelope (Pantholops hodgsonii).</title>
        <authorList>
            <person name="Bai X."/>
            <person name="Xiong Y."/>
            <person name="Lu S."/>
            <person name="Jin D."/>
            <person name="Lai X."/>
            <person name="Yang J."/>
            <person name="Niu L."/>
            <person name="Hu S."/>
            <person name="Meng X."/>
            <person name="Pu J."/>
            <person name="Ye C."/>
            <person name="Xu J."/>
        </authorList>
    </citation>
    <scope>NUCLEOTIDE SEQUENCE [LARGE SCALE GENOMIC DNA]</scope>
    <source>
        <strain evidence="1 3">TA 26</strain>
    </source>
</reference>
<dbReference type="EMBL" id="CP014699">
    <property type="protein sequence ID" value="AND79403.1"/>
    <property type="molecule type" value="Genomic_DNA"/>
</dbReference>
<keyword evidence="3" id="KW-1185">Reference proteome</keyword>
<dbReference type="Proteomes" id="UP000077317">
    <property type="component" value="Chromosome"/>
</dbReference>
<dbReference type="KEGG" id="spat:A0O21_05275"/>
<evidence type="ECO:0000313" key="2">
    <source>
        <dbReference type="EMBL" id="AND79479.1"/>
    </source>
</evidence>
<sequence length="103" mass="10951">MKTALPNVFASKEESEQDGIAALMKQMEKNHIQLFLAPTIKQQQEALVSSHEGLVAEAAAAAKSTISGLIDTMDSAMTGAWSKKVKEAVSQEADKFDALAADS</sequence>
<protein>
    <recommendedName>
        <fullName evidence="4">Chemotaxis protein</fullName>
    </recommendedName>
</protein>
<gene>
    <name evidence="1" type="ORF">A0O21_04830</name>
    <name evidence="2" type="ORF">A0O21_05275</name>
</gene>
<name>A0A172Q7D5_9STRE</name>
<dbReference type="STRING" id="1811193.A0O21_04830"/>
<proteinExistence type="predicted"/>
<evidence type="ECO:0000313" key="1">
    <source>
        <dbReference type="EMBL" id="AND79403.1"/>
    </source>
</evidence>
<organism evidence="1 3">
    <name type="scientific">Streptococcus pantholopis</name>
    <dbReference type="NCBI Taxonomy" id="1811193"/>
    <lineage>
        <taxon>Bacteria</taxon>
        <taxon>Bacillati</taxon>
        <taxon>Bacillota</taxon>
        <taxon>Bacilli</taxon>
        <taxon>Lactobacillales</taxon>
        <taxon>Streptococcaceae</taxon>
        <taxon>Streptococcus</taxon>
    </lineage>
</organism>